<dbReference type="Proteomes" id="UP001152876">
    <property type="component" value="Unassembled WGS sequence"/>
</dbReference>
<keyword evidence="3" id="KW-1185">Reference proteome</keyword>
<reference evidence="2" key="1">
    <citation type="submission" date="2013-01" db="EMBL/GenBank/DDBJ databases">
        <title>Genome draft of Hydrogenophaga taeniospiralis 2K1.</title>
        <authorList>
            <person name="Gomila M."/>
            <person name="Lalucat J."/>
        </authorList>
    </citation>
    <scope>NUCLEOTIDE SEQUENCE</scope>
    <source>
        <strain evidence="2">CCUG 15921</strain>
    </source>
</reference>
<evidence type="ECO:0000313" key="3">
    <source>
        <dbReference type="Proteomes" id="UP001152876"/>
    </source>
</evidence>
<evidence type="ECO:0000259" key="1">
    <source>
        <dbReference type="Pfam" id="PF00561"/>
    </source>
</evidence>
<proteinExistence type="predicted"/>
<dbReference type="PANTHER" id="PTHR43433">
    <property type="entry name" value="HYDROLASE, ALPHA/BETA FOLD FAMILY PROTEIN"/>
    <property type="match status" value="1"/>
</dbReference>
<dbReference type="PRINTS" id="PR00111">
    <property type="entry name" value="ABHYDROLASE"/>
</dbReference>
<dbReference type="Pfam" id="PF00561">
    <property type="entry name" value="Abhydrolase_1"/>
    <property type="match status" value="1"/>
</dbReference>
<dbReference type="PANTHER" id="PTHR43433:SF1">
    <property type="entry name" value="BLL5160 PROTEIN"/>
    <property type="match status" value="1"/>
</dbReference>
<dbReference type="AlphaFoldDB" id="A0A9X4NTX5"/>
<sequence length="329" mass="34814">MMRSARKTMKATAWGAVALGLLVVALWTGWRFRQDIGRAGVLSAAGSELVNTRCGPIEVQQAGQGIPLLVIHGSGGGHDQGMAWARPLTQHGVRVIAMSRFGYLRTPRPADASPEAQADAHVCLLDALGLQRAAVMGVSVGGPSAMQTAIRHPDRLSALVLVVPIAWKPGDVAATAPPVSDRKDALLLRLLGSDFLFWAGLQLARDQVVRHVLATPPEQVAAASETERARVNDLADRILPVSARVAGLRDDTRLGKGLKAYALARIQAPTLVVSARDDGFGTYAPAEYTASQIAGARFLGFEQGGHLLVGHDGTVRDAVLALLRSAHRP</sequence>
<dbReference type="Gene3D" id="3.40.50.1820">
    <property type="entry name" value="alpha/beta hydrolase"/>
    <property type="match status" value="1"/>
</dbReference>
<dbReference type="SUPFAM" id="SSF53474">
    <property type="entry name" value="alpha/beta-Hydrolases"/>
    <property type="match status" value="1"/>
</dbReference>
<name>A0A9X4NTX5_9BURK</name>
<protein>
    <submittedName>
        <fullName evidence="2">Hydrolase protein</fullName>
    </submittedName>
</protein>
<dbReference type="GO" id="GO:0016787">
    <property type="term" value="F:hydrolase activity"/>
    <property type="evidence" value="ECO:0007669"/>
    <property type="project" value="UniProtKB-KW"/>
</dbReference>
<comment type="caution">
    <text evidence="2">The sequence shown here is derived from an EMBL/GenBank/DDBJ whole genome shotgun (WGS) entry which is preliminary data.</text>
</comment>
<accession>A0A9X4NTX5</accession>
<organism evidence="2 3">
    <name type="scientific">Hydrogenophaga taeniospiralis CCUG 15921</name>
    <dbReference type="NCBI Taxonomy" id="1281780"/>
    <lineage>
        <taxon>Bacteria</taxon>
        <taxon>Pseudomonadati</taxon>
        <taxon>Pseudomonadota</taxon>
        <taxon>Betaproteobacteria</taxon>
        <taxon>Burkholderiales</taxon>
        <taxon>Comamonadaceae</taxon>
        <taxon>Hydrogenophaga</taxon>
    </lineage>
</organism>
<gene>
    <name evidence="2" type="ORF">H010_12394</name>
</gene>
<dbReference type="InterPro" id="IPR000073">
    <property type="entry name" value="AB_hydrolase_1"/>
</dbReference>
<evidence type="ECO:0000313" key="2">
    <source>
        <dbReference type="EMBL" id="MDG5976059.1"/>
    </source>
</evidence>
<keyword evidence="2" id="KW-0378">Hydrolase</keyword>
<dbReference type="InterPro" id="IPR050471">
    <property type="entry name" value="AB_hydrolase"/>
</dbReference>
<dbReference type="EMBL" id="AOGK01000010">
    <property type="protein sequence ID" value="MDG5976059.1"/>
    <property type="molecule type" value="Genomic_DNA"/>
</dbReference>
<dbReference type="InterPro" id="IPR029058">
    <property type="entry name" value="AB_hydrolase_fold"/>
</dbReference>
<feature type="domain" description="AB hydrolase-1" evidence="1">
    <location>
        <begin position="67"/>
        <end position="308"/>
    </location>
</feature>